<proteinExistence type="predicted"/>
<dbReference type="InterPro" id="IPR025736">
    <property type="entry name" value="PucR_C-HTH_dom"/>
</dbReference>
<feature type="domain" description="PucR C-terminal helix-turn-helix" evidence="1">
    <location>
        <begin position="92"/>
        <end position="149"/>
    </location>
</feature>
<evidence type="ECO:0000313" key="2">
    <source>
        <dbReference type="EMBL" id="MDW5594214.1"/>
    </source>
</evidence>
<dbReference type="RefSeq" id="WP_318596485.1">
    <property type="nucleotide sequence ID" value="NZ_JAWSTH010000014.1"/>
</dbReference>
<reference evidence="3" key="1">
    <citation type="submission" date="2023-07" db="EMBL/GenBank/DDBJ databases">
        <title>Conexibacter stalactiti sp. nov., isolated from stalactites in a lava cave and emended description of the genus Conexibacter.</title>
        <authorList>
            <person name="Lee S.D."/>
        </authorList>
    </citation>
    <scope>NUCLEOTIDE SEQUENCE [LARGE SCALE GENOMIC DNA]</scope>
    <source>
        <strain evidence="3">KCTC 39840</strain>
    </source>
</reference>
<dbReference type="Gene3D" id="1.10.10.2840">
    <property type="entry name" value="PucR C-terminal helix-turn-helix domain"/>
    <property type="match status" value="1"/>
</dbReference>
<accession>A0ABU4HQ98</accession>
<dbReference type="InterPro" id="IPR051448">
    <property type="entry name" value="CdaR-like_regulators"/>
</dbReference>
<evidence type="ECO:0000313" key="3">
    <source>
        <dbReference type="Proteomes" id="UP001284601"/>
    </source>
</evidence>
<dbReference type="InterPro" id="IPR042070">
    <property type="entry name" value="PucR_C-HTH_sf"/>
</dbReference>
<evidence type="ECO:0000259" key="1">
    <source>
        <dbReference type="Pfam" id="PF13556"/>
    </source>
</evidence>
<organism evidence="2 3">
    <name type="scientific">Conexibacter stalactiti</name>
    <dbReference type="NCBI Taxonomy" id="1940611"/>
    <lineage>
        <taxon>Bacteria</taxon>
        <taxon>Bacillati</taxon>
        <taxon>Actinomycetota</taxon>
        <taxon>Thermoleophilia</taxon>
        <taxon>Solirubrobacterales</taxon>
        <taxon>Conexibacteraceae</taxon>
        <taxon>Conexibacter</taxon>
    </lineage>
</organism>
<dbReference type="PANTHER" id="PTHR33744">
    <property type="entry name" value="CARBOHYDRATE DIACID REGULATOR"/>
    <property type="match status" value="1"/>
</dbReference>
<comment type="caution">
    <text evidence="2">The sequence shown here is derived from an EMBL/GenBank/DDBJ whole genome shotgun (WGS) entry which is preliminary data.</text>
</comment>
<dbReference type="Pfam" id="PF13556">
    <property type="entry name" value="HTH_30"/>
    <property type="match status" value="1"/>
</dbReference>
<protein>
    <submittedName>
        <fullName evidence="2">Helix-turn-helix domain-containing protein</fullName>
    </submittedName>
</protein>
<dbReference type="PANTHER" id="PTHR33744:SF1">
    <property type="entry name" value="DNA-BINDING TRANSCRIPTIONAL ACTIVATOR ADER"/>
    <property type="match status" value="1"/>
</dbReference>
<keyword evidence="3" id="KW-1185">Reference proteome</keyword>
<feature type="non-terminal residue" evidence="2">
    <location>
        <position position="1"/>
    </location>
</feature>
<name>A0ABU4HQ98_9ACTN</name>
<gene>
    <name evidence="2" type="ORF">R7226_07700</name>
</gene>
<sequence length="153" mass="16409">LRGELAAGAAAPVTAAVAHAAELARLPESHRRASDCLRLLVNLGREGTTGSETELAPYALLLSEQGRAQVQGFVAGALAPLVAWDERRGTELVRTLLTYFDCGHSTTAASAALHVHPNTLRQRLDKATTLLPGWNDPARTLELHLALRLHLLQ</sequence>
<dbReference type="EMBL" id="JAWSTH010000014">
    <property type="protein sequence ID" value="MDW5594214.1"/>
    <property type="molecule type" value="Genomic_DNA"/>
</dbReference>
<dbReference type="Proteomes" id="UP001284601">
    <property type="component" value="Unassembled WGS sequence"/>
</dbReference>